<dbReference type="EMBL" id="JXQV01000009">
    <property type="protein sequence ID" value="KIQ03001.1"/>
    <property type="molecule type" value="Genomic_DNA"/>
</dbReference>
<proteinExistence type="predicted"/>
<evidence type="ECO:0000313" key="1">
    <source>
        <dbReference type="EMBL" id="KIQ03001.1"/>
    </source>
</evidence>
<dbReference type="Proteomes" id="UP000035017">
    <property type="component" value="Unassembled WGS sequence"/>
</dbReference>
<reference evidence="1 2" key="1">
    <citation type="submission" date="2014-12" db="EMBL/GenBank/DDBJ databases">
        <title>16Stimator: statistical estimation of ribosomal gene copy numbers from draft genome assemblies.</title>
        <authorList>
            <person name="Perisin M.A."/>
            <person name="Vetter M."/>
            <person name="Gilbert J.A."/>
            <person name="Bergelson J."/>
        </authorList>
    </citation>
    <scope>NUCLEOTIDE SEQUENCE [LARGE SCALE GENOMIC DNA]</scope>
    <source>
        <strain evidence="1 2">MEJ076</strain>
    </source>
</reference>
<name>A0A0D0KT25_AGRTU</name>
<protein>
    <submittedName>
        <fullName evidence="1">Uncharacterized protein</fullName>
    </submittedName>
</protein>
<sequence>MRHVLDGHGALFRAEVRARRGVSNGTAGSDAHAHATESLVLIFPGENRREQGGDGKFMKDVLSNAIAKNGGMMRIA</sequence>
<accession>A0A0D0KT25</accession>
<gene>
    <name evidence="1" type="ORF">RU07_10545</name>
</gene>
<dbReference type="AlphaFoldDB" id="A0A0D0KT25"/>
<organism evidence="1 2">
    <name type="scientific">Agrobacterium tumefaciens</name>
    <dbReference type="NCBI Taxonomy" id="358"/>
    <lineage>
        <taxon>Bacteria</taxon>
        <taxon>Pseudomonadati</taxon>
        <taxon>Pseudomonadota</taxon>
        <taxon>Alphaproteobacteria</taxon>
        <taxon>Hyphomicrobiales</taxon>
        <taxon>Rhizobiaceae</taxon>
        <taxon>Rhizobium/Agrobacterium group</taxon>
        <taxon>Agrobacterium</taxon>
        <taxon>Agrobacterium tumefaciens complex</taxon>
    </lineage>
</organism>
<evidence type="ECO:0000313" key="2">
    <source>
        <dbReference type="Proteomes" id="UP000035017"/>
    </source>
</evidence>
<comment type="caution">
    <text evidence="1">The sequence shown here is derived from an EMBL/GenBank/DDBJ whole genome shotgun (WGS) entry which is preliminary data.</text>
</comment>